<dbReference type="InterPro" id="IPR057087">
    <property type="entry name" value="Gp12-like"/>
</dbReference>
<feature type="domain" description="Phage neck terminator protein gp12-like" evidence="1">
    <location>
        <begin position="5"/>
        <end position="153"/>
    </location>
</feature>
<gene>
    <name evidence="2" type="ORF">BES08_05870</name>
</gene>
<proteinExistence type="predicted"/>
<dbReference type="Proteomes" id="UP000094626">
    <property type="component" value="Chromosome"/>
</dbReference>
<dbReference type="KEGG" id="nre:BES08_05870"/>
<dbReference type="AlphaFoldDB" id="A0A1D8A8S1"/>
<dbReference type="Pfam" id="PF23961">
    <property type="entry name" value="Phage_tail_terminator_9"/>
    <property type="match status" value="1"/>
</dbReference>
<reference evidence="3" key="1">
    <citation type="journal article" date="2017" name="J. Biotechnol.">
        <title>Complete genome sequence of Novosphingobium resinovorum SA1, a versatile xenobiotic-degrading bacterium capable of utilizing sulfanilic acid.</title>
        <authorList>
            <person name="Hegedus B."/>
            <person name="Kos P.B."/>
            <person name="Balint B."/>
            <person name="Maroti G."/>
            <person name="Gan H.M."/>
            <person name="Perei K."/>
            <person name="Rakhely G."/>
        </authorList>
    </citation>
    <scope>NUCLEOTIDE SEQUENCE [LARGE SCALE GENOMIC DNA]</scope>
    <source>
        <strain evidence="3">SA1</strain>
    </source>
</reference>
<dbReference type="EMBL" id="CP017075">
    <property type="protein sequence ID" value="AOR78513.1"/>
    <property type="molecule type" value="Genomic_DNA"/>
</dbReference>
<organism evidence="2 3">
    <name type="scientific">Novosphingobium resinovorum</name>
    <dbReference type="NCBI Taxonomy" id="158500"/>
    <lineage>
        <taxon>Bacteria</taxon>
        <taxon>Pseudomonadati</taxon>
        <taxon>Pseudomonadota</taxon>
        <taxon>Alphaproteobacteria</taxon>
        <taxon>Sphingomonadales</taxon>
        <taxon>Sphingomonadaceae</taxon>
        <taxon>Novosphingobium</taxon>
    </lineage>
</organism>
<keyword evidence="3" id="KW-1185">Reference proteome</keyword>
<evidence type="ECO:0000313" key="2">
    <source>
        <dbReference type="EMBL" id="AOR78513.1"/>
    </source>
</evidence>
<sequence>MTEEQIFTGLRAFLLNVLADDVEVFQGQDNNVPMPTRENFVVMTASARQQLSQTVHTYDPEEGEKEISRSTSMHFQLDTYGPNASDNVQVITTLFRDAYGVDFLRPFGLAPLFCDDGAQMPLVTGEKQYLQRWTMRGVLQTNLAVTLPAEFADNLITTLVEVT</sequence>
<evidence type="ECO:0000313" key="3">
    <source>
        <dbReference type="Proteomes" id="UP000094626"/>
    </source>
</evidence>
<evidence type="ECO:0000259" key="1">
    <source>
        <dbReference type="Pfam" id="PF23961"/>
    </source>
</evidence>
<accession>A0A1D8A8S1</accession>
<protein>
    <recommendedName>
        <fullName evidence="1">Phage neck terminator protein gp12-like domain-containing protein</fullName>
    </recommendedName>
</protein>
<name>A0A1D8A8S1_9SPHN</name>
<dbReference type="NCBIfam" id="NF047498">
    <property type="entry name" value="LIC_12616_fam"/>
    <property type="match status" value="1"/>
</dbReference>